<sequence>MTSNQGNHLHQYINLDKKQRTNNQYNSSPYLASRRRNRRKTTVVTQNETSNIDILIYNELRRSLKLDSFYKQLQEKTMRAVAEKENIESFVHEMSKIDFNDPSNKILRASILPFRVKNVEVISIKEERKDDDTLSKDNIIDSNEKEIVLYVVLSNTLEPKKKRRMSSTSDITASEDSEKIYSFHSSVSGENAMLTPRKRLCSPTKLQFDDEGLISSSETSGFSRSIDILSNINKHNSQSKLNVDHSIKSFETDIDNDNKFYDFDSLEDFESEGNAPTFVNESGNYYTLLNKNSKERKDIFSKSVYLSRSTFSGNILSQSINQSSFKKLYSFNKSFAPVGCDSKKEFGYLYNKMNAKREYNNRAKERREAIGWYNVKRRSPTNISPLPSGTWNRDKDKHKIEFTLNHTVQQCAMLTCLTNAKIEEFNIGIFLEDILLENFYLDIRGNIILFWTYYRKTIVEFIEYFHTNNMNIKLPFIVSLILLITIYLSIIFKEEPVSFKLSYFVDEEGNFSVESETKKI</sequence>
<keyword evidence="2" id="KW-0472">Membrane</keyword>
<keyword evidence="3" id="KW-1185">Reference proteome</keyword>
<dbReference type="AlphaFoldDB" id="A0A0N5A735"/>
<evidence type="ECO:0000313" key="4">
    <source>
        <dbReference type="WBParaSite" id="PTRK_0001782200.1"/>
    </source>
</evidence>
<feature type="region of interest" description="Disordered" evidence="1">
    <location>
        <begin position="13"/>
        <end position="41"/>
    </location>
</feature>
<reference evidence="4" key="1">
    <citation type="submission" date="2017-02" db="UniProtKB">
        <authorList>
            <consortium name="WormBaseParasite"/>
        </authorList>
    </citation>
    <scope>IDENTIFICATION</scope>
</reference>
<keyword evidence="2" id="KW-1133">Transmembrane helix</keyword>
<evidence type="ECO:0000256" key="2">
    <source>
        <dbReference type="SAM" id="Phobius"/>
    </source>
</evidence>
<proteinExistence type="predicted"/>
<evidence type="ECO:0000256" key="1">
    <source>
        <dbReference type="SAM" id="MobiDB-lite"/>
    </source>
</evidence>
<accession>A0A0N5A735</accession>
<keyword evidence="2" id="KW-0812">Transmembrane</keyword>
<dbReference type="WBParaSite" id="PTRK_0001782200.1">
    <property type="protein sequence ID" value="PTRK_0001782200.1"/>
    <property type="gene ID" value="PTRK_0001782200"/>
</dbReference>
<organism evidence="3 4">
    <name type="scientific">Parastrongyloides trichosuri</name>
    <name type="common">Possum-specific nematode worm</name>
    <dbReference type="NCBI Taxonomy" id="131310"/>
    <lineage>
        <taxon>Eukaryota</taxon>
        <taxon>Metazoa</taxon>
        <taxon>Ecdysozoa</taxon>
        <taxon>Nematoda</taxon>
        <taxon>Chromadorea</taxon>
        <taxon>Rhabditida</taxon>
        <taxon>Tylenchina</taxon>
        <taxon>Panagrolaimomorpha</taxon>
        <taxon>Strongyloidoidea</taxon>
        <taxon>Strongyloididae</taxon>
        <taxon>Parastrongyloides</taxon>
    </lineage>
</organism>
<dbReference type="Proteomes" id="UP000038045">
    <property type="component" value="Unplaced"/>
</dbReference>
<feature type="transmembrane region" description="Helical" evidence="2">
    <location>
        <begin position="474"/>
        <end position="492"/>
    </location>
</feature>
<name>A0A0N5A735_PARTI</name>
<evidence type="ECO:0000313" key="3">
    <source>
        <dbReference type="Proteomes" id="UP000038045"/>
    </source>
</evidence>
<protein>
    <submittedName>
        <fullName evidence="4">Ion_trans domain-containing protein</fullName>
    </submittedName>
</protein>
<feature type="compositionally biased region" description="Polar residues" evidence="1">
    <location>
        <begin position="21"/>
        <end position="30"/>
    </location>
</feature>